<keyword evidence="4" id="KW-0732">Signal</keyword>
<gene>
    <name evidence="5" type="ORF">RFI_33051</name>
</gene>
<feature type="repeat" description="WD" evidence="3">
    <location>
        <begin position="257"/>
        <end position="279"/>
    </location>
</feature>
<dbReference type="PROSITE" id="PS50082">
    <property type="entry name" value="WD_REPEATS_2"/>
    <property type="match status" value="5"/>
</dbReference>
<evidence type="ECO:0000256" key="2">
    <source>
        <dbReference type="ARBA" id="ARBA00022737"/>
    </source>
</evidence>
<evidence type="ECO:0000256" key="4">
    <source>
        <dbReference type="SAM" id="SignalP"/>
    </source>
</evidence>
<dbReference type="InterPro" id="IPR015943">
    <property type="entry name" value="WD40/YVTN_repeat-like_dom_sf"/>
</dbReference>
<dbReference type="SUPFAM" id="SSF50978">
    <property type="entry name" value="WD40 repeat-like"/>
    <property type="match status" value="1"/>
</dbReference>
<name>X6LTB6_RETFI</name>
<dbReference type="EMBL" id="ASPP01029474">
    <property type="protein sequence ID" value="ETO04347.1"/>
    <property type="molecule type" value="Genomic_DNA"/>
</dbReference>
<evidence type="ECO:0000256" key="1">
    <source>
        <dbReference type="ARBA" id="ARBA00022574"/>
    </source>
</evidence>
<feature type="chain" id="PRO_5004974947" evidence="4">
    <location>
        <begin position="23"/>
        <end position="402"/>
    </location>
</feature>
<keyword evidence="2" id="KW-0677">Repeat</keyword>
<dbReference type="Pfam" id="PF00400">
    <property type="entry name" value="WD40"/>
    <property type="match status" value="4"/>
</dbReference>
<feature type="repeat" description="WD" evidence="3">
    <location>
        <begin position="290"/>
        <end position="306"/>
    </location>
</feature>
<feature type="repeat" description="WD" evidence="3">
    <location>
        <begin position="175"/>
        <end position="218"/>
    </location>
</feature>
<feature type="repeat" description="WD" evidence="3">
    <location>
        <begin position="127"/>
        <end position="174"/>
    </location>
</feature>
<feature type="signal peptide" evidence="4">
    <location>
        <begin position="1"/>
        <end position="22"/>
    </location>
</feature>
<dbReference type="AlphaFoldDB" id="X6LTB6"/>
<feature type="repeat" description="WD" evidence="3">
    <location>
        <begin position="324"/>
        <end position="358"/>
    </location>
</feature>
<dbReference type="PROSITE" id="PS00678">
    <property type="entry name" value="WD_REPEATS_1"/>
    <property type="match status" value="3"/>
</dbReference>
<dbReference type="Proteomes" id="UP000023152">
    <property type="component" value="Unassembled WGS sequence"/>
</dbReference>
<reference evidence="5 6" key="1">
    <citation type="journal article" date="2013" name="Curr. Biol.">
        <title>The Genome of the Foraminiferan Reticulomyxa filosa.</title>
        <authorList>
            <person name="Glockner G."/>
            <person name="Hulsmann N."/>
            <person name="Schleicher M."/>
            <person name="Noegel A.A."/>
            <person name="Eichinger L."/>
            <person name="Gallinger C."/>
            <person name="Pawlowski J."/>
            <person name="Sierra R."/>
            <person name="Euteneuer U."/>
            <person name="Pillet L."/>
            <person name="Moustafa A."/>
            <person name="Platzer M."/>
            <person name="Groth M."/>
            <person name="Szafranski K."/>
            <person name="Schliwa M."/>
        </authorList>
    </citation>
    <scope>NUCLEOTIDE SEQUENCE [LARGE SCALE GENOMIC DNA]</scope>
</reference>
<dbReference type="InterPro" id="IPR020472">
    <property type="entry name" value="WD40_PAC1"/>
</dbReference>
<sequence length="402" mass="45834">MQKIFILAQQKILMFILNLASSSEKQQKVEKMGHSVSGDIQLPVVSFLSTNPSGNCLSLTFDYTDFDRIVANYVMFCISHFMANRVFKYIFIAIKVFMFDKFRSSSKIFKVLTGHEGRVCSIDYSMFDRHSNFVNCVRFSPYHCYNNRLNVVCSSSTDGTIRFWDIKNNKQLQICDEHARSVTSIVFSPFNGGRYLCSGSDDKTIGLWDVETSSSLCAFNGHTLIVRCVDFSPLQSNNNNDNKTTDIGVIGGNEYTICSKSSDTTIRIWDVKTTKQLILFNGHEDYVINDKSVRLWDIRSGEQVQKFNGHLYCVIAVEYSPFTVDNFEISGSSNVICSASVDSTIRFWDIRSNKKELYILNEQENGVCCFKFLQLKNNIKSKNDSVVHLFYGSANGLIYVRR</sequence>
<dbReference type="PANTHER" id="PTHR19848:SF8">
    <property type="entry name" value="F-BOX AND WD REPEAT DOMAIN CONTAINING 7"/>
    <property type="match status" value="1"/>
</dbReference>
<evidence type="ECO:0000256" key="3">
    <source>
        <dbReference type="PROSITE-ProRule" id="PRU00221"/>
    </source>
</evidence>
<dbReference type="PRINTS" id="PR00320">
    <property type="entry name" value="GPROTEINBRPT"/>
</dbReference>
<dbReference type="Gene3D" id="2.130.10.10">
    <property type="entry name" value="YVTN repeat-like/Quinoprotein amine dehydrogenase"/>
    <property type="match status" value="2"/>
</dbReference>
<evidence type="ECO:0000313" key="5">
    <source>
        <dbReference type="EMBL" id="ETO04347.1"/>
    </source>
</evidence>
<dbReference type="InterPro" id="IPR036322">
    <property type="entry name" value="WD40_repeat_dom_sf"/>
</dbReference>
<dbReference type="InterPro" id="IPR019775">
    <property type="entry name" value="WD40_repeat_CS"/>
</dbReference>
<keyword evidence="1 3" id="KW-0853">WD repeat</keyword>
<proteinExistence type="predicted"/>
<accession>X6LTB6</accession>
<protein>
    <submittedName>
        <fullName evidence="5">Uncharacterized protein</fullName>
    </submittedName>
</protein>
<evidence type="ECO:0000313" key="6">
    <source>
        <dbReference type="Proteomes" id="UP000023152"/>
    </source>
</evidence>
<comment type="caution">
    <text evidence="5">The sequence shown here is derived from an EMBL/GenBank/DDBJ whole genome shotgun (WGS) entry which is preliminary data.</text>
</comment>
<dbReference type="PANTHER" id="PTHR19848">
    <property type="entry name" value="WD40 REPEAT PROTEIN"/>
    <property type="match status" value="1"/>
</dbReference>
<dbReference type="InterPro" id="IPR001680">
    <property type="entry name" value="WD40_rpt"/>
</dbReference>
<dbReference type="OrthoDB" id="9890280at2759"/>
<organism evidence="5 6">
    <name type="scientific">Reticulomyxa filosa</name>
    <dbReference type="NCBI Taxonomy" id="46433"/>
    <lineage>
        <taxon>Eukaryota</taxon>
        <taxon>Sar</taxon>
        <taxon>Rhizaria</taxon>
        <taxon>Retaria</taxon>
        <taxon>Foraminifera</taxon>
        <taxon>Monothalamids</taxon>
        <taxon>Reticulomyxidae</taxon>
        <taxon>Reticulomyxa</taxon>
    </lineage>
</organism>
<dbReference type="PROSITE" id="PS50294">
    <property type="entry name" value="WD_REPEATS_REGION"/>
    <property type="match status" value="2"/>
</dbReference>
<dbReference type="CDD" id="cd00200">
    <property type="entry name" value="WD40"/>
    <property type="match status" value="1"/>
</dbReference>
<keyword evidence="6" id="KW-1185">Reference proteome</keyword>
<dbReference type="SMART" id="SM00320">
    <property type="entry name" value="WD40"/>
    <property type="match status" value="5"/>
</dbReference>